<dbReference type="Proteomes" id="UP000323597">
    <property type="component" value="Chromosome D10"/>
</dbReference>
<evidence type="ECO:0000313" key="1">
    <source>
        <dbReference type="EMBL" id="TYI62976.1"/>
    </source>
</evidence>
<dbReference type="EMBL" id="CM017658">
    <property type="protein sequence ID" value="TYI62976.1"/>
    <property type="molecule type" value="Genomic_DNA"/>
</dbReference>
<reference evidence="1 2" key="1">
    <citation type="submission" date="2019-07" db="EMBL/GenBank/DDBJ databases">
        <title>WGS assembly of Gossypium mustelinum.</title>
        <authorList>
            <person name="Chen Z.J."/>
            <person name="Sreedasyam A."/>
            <person name="Ando A."/>
            <person name="Song Q."/>
            <person name="De L."/>
            <person name="Hulse-Kemp A."/>
            <person name="Ding M."/>
            <person name="Ye W."/>
            <person name="Kirkbride R."/>
            <person name="Jenkins J."/>
            <person name="Plott C."/>
            <person name="Lovell J."/>
            <person name="Lin Y.-M."/>
            <person name="Vaughn R."/>
            <person name="Liu B."/>
            <person name="Li W."/>
            <person name="Simpson S."/>
            <person name="Scheffler B."/>
            <person name="Saski C."/>
            <person name="Grover C."/>
            <person name="Hu G."/>
            <person name="Conover J."/>
            <person name="Carlson J."/>
            <person name="Shu S."/>
            <person name="Boston L."/>
            <person name="Williams M."/>
            <person name="Peterson D."/>
            <person name="Mcgee K."/>
            <person name="Jones D."/>
            <person name="Wendel J."/>
            <person name="Stelly D."/>
            <person name="Grimwood J."/>
            <person name="Schmutz J."/>
        </authorList>
    </citation>
    <scope>NUCLEOTIDE SEQUENCE [LARGE SCALE GENOMIC DNA]</scope>
    <source>
        <strain evidence="1">1408120.09</strain>
    </source>
</reference>
<name>A0A5D2TEC1_GOSMU</name>
<organism evidence="1 2">
    <name type="scientific">Gossypium mustelinum</name>
    <name type="common">Cotton</name>
    <name type="synonym">Gossypium caicoense</name>
    <dbReference type="NCBI Taxonomy" id="34275"/>
    <lineage>
        <taxon>Eukaryota</taxon>
        <taxon>Viridiplantae</taxon>
        <taxon>Streptophyta</taxon>
        <taxon>Embryophyta</taxon>
        <taxon>Tracheophyta</taxon>
        <taxon>Spermatophyta</taxon>
        <taxon>Magnoliopsida</taxon>
        <taxon>eudicotyledons</taxon>
        <taxon>Gunneridae</taxon>
        <taxon>Pentapetalae</taxon>
        <taxon>rosids</taxon>
        <taxon>malvids</taxon>
        <taxon>Malvales</taxon>
        <taxon>Malvaceae</taxon>
        <taxon>Malvoideae</taxon>
        <taxon>Gossypium</taxon>
    </lineage>
</organism>
<accession>A0A5D2TEC1</accession>
<gene>
    <name evidence="1" type="ORF">E1A91_D10G287300v1</name>
</gene>
<evidence type="ECO:0000313" key="2">
    <source>
        <dbReference type="Proteomes" id="UP000323597"/>
    </source>
</evidence>
<protein>
    <submittedName>
        <fullName evidence="1">Uncharacterized protein</fullName>
    </submittedName>
</protein>
<sequence length="38" mass="4286">MGMMDVRKADEGINDRCLYESLSRPALLSGFWPLRGSI</sequence>
<dbReference type="AlphaFoldDB" id="A0A5D2TEC1"/>
<keyword evidence="2" id="KW-1185">Reference proteome</keyword>
<proteinExistence type="predicted"/>